<feature type="domain" description="PASTA" evidence="1">
    <location>
        <begin position="41"/>
        <end position="107"/>
    </location>
</feature>
<evidence type="ECO:0000259" key="1">
    <source>
        <dbReference type="PROSITE" id="PS51178"/>
    </source>
</evidence>
<accession>A0A7K1T0L0</accession>
<dbReference type="Pfam" id="PF03793">
    <property type="entry name" value="PASTA"/>
    <property type="match status" value="2"/>
</dbReference>
<feature type="domain" description="PASTA" evidence="1">
    <location>
        <begin position="182"/>
        <end position="253"/>
    </location>
</feature>
<reference evidence="2 3" key="1">
    <citation type="submission" date="2019-12" db="EMBL/GenBank/DDBJ databases">
        <title>Mucilaginibacter sp. HMF7410 genome sequencing and assembly.</title>
        <authorList>
            <person name="Kang H."/>
            <person name="Cha I."/>
            <person name="Kim H."/>
            <person name="Joh K."/>
        </authorList>
    </citation>
    <scope>NUCLEOTIDE SEQUENCE [LARGE SCALE GENOMIC DNA]</scope>
    <source>
        <strain evidence="2 3">HMF7410</strain>
    </source>
</reference>
<feature type="domain" description="PASTA" evidence="1">
    <location>
        <begin position="109"/>
        <end position="179"/>
    </location>
</feature>
<organism evidence="2 3">
    <name type="scientific">Mucilaginibacter arboris</name>
    <dbReference type="NCBI Taxonomy" id="2682090"/>
    <lineage>
        <taxon>Bacteria</taxon>
        <taxon>Pseudomonadati</taxon>
        <taxon>Bacteroidota</taxon>
        <taxon>Sphingobacteriia</taxon>
        <taxon>Sphingobacteriales</taxon>
        <taxon>Sphingobacteriaceae</taxon>
        <taxon>Mucilaginibacter</taxon>
    </lineage>
</organism>
<dbReference type="AlphaFoldDB" id="A0A7K1T0L0"/>
<evidence type="ECO:0000313" key="2">
    <source>
        <dbReference type="EMBL" id="MVN23095.1"/>
    </source>
</evidence>
<dbReference type="EMBL" id="WPIK01000018">
    <property type="protein sequence ID" value="MVN23095.1"/>
    <property type="molecule type" value="Genomic_DNA"/>
</dbReference>
<dbReference type="CDD" id="cd06577">
    <property type="entry name" value="PASTA_pknB"/>
    <property type="match status" value="2"/>
</dbReference>
<proteinExistence type="predicted"/>
<dbReference type="Proteomes" id="UP000462014">
    <property type="component" value="Unassembled WGS sequence"/>
</dbReference>
<protein>
    <submittedName>
        <fullName evidence="2">PASTA domain-containing protein</fullName>
    </submittedName>
</protein>
<sequence>MSSFFAYLKSKSFFQNLLLAALAVLFVVLAAVFSLNYYTRHGSGIPVPKLIGMQIDHASALLDQQGFQYKIDSVYLPDKDPGTVVQQDPDPATNVKENRTIYLTVITKLAPNINLPDLENITFREAIATISNSGLKLGDTTYRSDIARNRVLEVRFAGEIIKPGTKLPKGSRIDLVLGDGKGASEVDIPDLTNQELDAAKFVISQSGLTLGTVTYEGTITDSTKVVVKSQMPMRTDSTAKTSIGTRINITVTQGSATPGNP</sequence>
<evidence type="ECO:0000313" key="3">
    <source>
        <dbReference type="Proteomes" id="UP000462014"/>
    </source>
</evidence>
<dbReference type="PROSITE" id="PS51178">
    <property type="entry name" value="PASTA"/>
    <property type="match status" value="3"/>
</dbReference>
<keyword evidence="3" id="KW-1185">Reference proteome</keyword>
<comment type="caution">
    <text evidence="2">The sequence shown here is derived from an EMBL/GenBank/DDBJ whole genome shotgun (WGS) entry which is preliminary data.</text>
</comment>
<dbReference type="InterPro" id="IPR005543">
    <property type="entry name" value="PASTA_dom"/>
</dbReference>
<dbReference type="SMART" id="SM00740">
    <property type="entry name" value="PASTA"/>
    <property type="match status" value="3"/>
</dbReference>
<dbReference type="RefSeq" id="WP_157568994.1">
    <property type="nucleotide sequence ID" value="NZ_WPIK01000018.1"/>
</dbReference>
<name>A0A7K1T0L0_9SPHI</name>
<gene>
    <name evidence="2" type="ORF">GO621_16335</name>
</gene>
<dbReference type="Gene3D" id="3.30.10.20">
    <property type="match status" value="3"/>
</dbReference>